<dbReference type="PROSITE" id="PS51900">
    <property type="entry name" value="CB"/>
    <property type="match status" value="1"/>
</dbReference>
<evidence type="ECO:0000256" key="2">
    <source>
        <dbReference type="ARBA" id="ARBA00023125"/>
    </source>
</evidence>
<keyword evidence="6" id="KW-1185">Reference proteome</keyword>
<evidence type="ECO:0000313" key="5">
    <source>
        <dbReference type="EMBL" id="QDT36855.1"/>
    </source>
</evidence>
<evidence type="ECO:0000256" key="1">
    <source>
        <dbReference type="ARBA" id="ARBA00022908"/>
    </source>
</evidence>
<dbReference type="GO" id="GO:0003677">
    <property type="term" value="F:DNA binding"/>
    <property type="evidence" value="ECO:0007669"/>
    <property type="project" value="UniProtKB-UniRule"/>
</dbReference>
<keyword evidence="2 3" id="KW-0238">DNA-binding</keyword>
<dbReference type="Gene3D" id="1.10.150.130">
    <property type="match status" value="1"/>
</dbReference>
<dbReference type="InterPro" id="IPR044068">
    <property type="entry name" value="CB"/>
</dbReference>
<sequence length="184" mass="20866">MKKSQKKPSPKRLKINASYYVWRLFQRDNGLWYADGRGNHPSLGKHSLGTRSLEDARNAVTALDQAMAIQHGILDPRDVPNSGFEFVSIEVGIDAFRDYIGRGEATGGVRPSTKKRYRAALDHITRYCHLQKLSHWGQFRERQADHYADSRSKAGAKPKTVYLELTLLKQLVKFLPERGMAPDG</sequence>
<protein>
    <submittedName>
        <fullName evidence="5">Tyrosine recombinase XerC</fullName>
    </submittedName>
</protein>
<evidence type="ECO:0000256" key="3">
    <source>
        <dbReference type="PROSITE-ProRule" id="PRU01248"/>
    </source>
</evidence>
<dbReference type="KEGG" id="svp:Pan189_12190"/>
<feature type="domain" description="Core-binding (CB)" evidence="4">
    <location>
        <begin position="87"/>
        <end position="176"/>
    </location>
</feature>
<organism evidence="5 6">
    <name type="scientific">Stratiformator vulcanicus</name>
    <dbReference type="NCBI Taxonomy" id="2527980"/>
    <lineage>
        <taxon>Bacteria</taxon>
        <taxon>Pseudomonadati</taxon>
        <taxon>Planctomycetota</taxon>
        <taxon>Planctomycetia</taxon>
        <taxon>Planctomycetales</taxon>
        <taxon>Planctomycetaceae</taxon>
        <taxon>Stratiformator</taxon>
    </lineage>
</organism>
<dbReference type="GO" id="GO:0015074">
    <property type="term" value="P:DNA integration"/>
    <property type="evidence" value="ECO:0007669"/>
    <property type="project" value="UniProtKB-KW"/>
</dbReference>
<proteinExistence type="predicted"/>
<keyword evidence="1" id="KW-0229">DNA integration</keyword>
<dbReference type="AlphaFoldDB" id="A0A517QYX6"/>
<dbReference type="EMBL" id="CP036268">
    <property type="protein sequence ID" value="QDT36855.1"/>
    <property type="molecule type" value="Genomic_DNA"/>
</dbReference>
<name>A0A517QYX6_9PLAN</name>
<gene>
    <name evidence="5" type="primary">xerC</name>
    <name evidence="5" type="ORF">Pan189_12190</name>
</gene>
<evidence type="ECO:0000313" key="6">
    <source>
        <dbReference type="Proteomes" id="UP000317318"/>
    </source>
</evidence>
<dbReference type="RefSeq" id="WP_145363026.1">
    <property type="nucleotide sequence ID" value="NZ_CP036268.1"/>
</dbReference>
<dbReference type="InterPro" id="IPR010998">
    <property type="entry name" value="Integrase_recombinase_N"/>
</dbReference>
<accession>A0A517QYX6</accession>
<reference evidence="5 6" key="1">
    <citation type="submission" date="2019-02" db="EMBL/GenBank/DDBJ databases">
        <title>Deep-cultivation of Planctomycetes and their phenomic and genomic characterization uncovers novel biology.</title>
        <authorList>
            <person name="Wiegand S."/>
            <person name="Jogler M."/>
            <person name="Boedeker C."/>
            <person name="Pinto D."/>
            <person name="Vollmers J."/>
            <person name="Rivas-Marin E."/>
            <person name="Kohn T."/>
            <person name="Peeters S.H."/>
            <person name="Heuer A."/>
            <person name="Rast P."/>
            <person name="Oberbeckmann S."/>
            <person name="Bunk B."/>
            <person name="Jeske O."/>
            <person name="Meyerdierks A."/>
            <person name="Storesund J.E."/>
            <person name="Kallscheuer N."/>
            <person name="Luecker S."/>
            <person name="Lage O.M."/>
            <person name="Pohl T."/>
            <person name="Merkel B.J."/>
            <person name="Hornburger P."/>
            <person name="Mueller R.-W."/>
            <person name="Bruemmer F."/>
            <person name="Labrenz M."/>
            <person name="Spormann A.M."/>
            <person name="Op den Camp H."/>
            <person name="Overmann J."/>
            <person name="Amann R."/>
            <person name="Jetten M.S.M."/>
            <person name="Mascher T."/>
            <person name="Medema M.H."/>
            <person name="Devos D.P."/>
            <person name="Kaster A.-K."/>
            <person name="Ovreas L."/>
            <person name="Rohde M."/>
            <person name="Galperin M.Y."/>
            <person name="Jogler C."/>
        </authorList>
    </citation>
    <scope>NUCLEOTIDE SEQUENCE [LARGE SCALE GENOMIC DNA]</scope>
    <source>
        <strain evidence="5 6">Pan189</strain>
    </source>
</reference>
<dbReference type="Proteomes" id="UP000317318">
    <property type="component" value="Chromosome"/>
</dbReference>
<evidence type="ECO:0000259" key="4">
    <source>
        <dbReference type="PROSITE" id="PS51900"/>
    </source>
</evidence>